<dbReference type="InterPro" id="IPR000073">
    <property type="entry name" value="AB_hydrolase_1"/>
</dbReference>
<comment type="caution">
    <text evidence="2">The sequence shown here is derived from an EMBL/GenBank/DDBJ whole genome shotgun (WGS) entry which is preliminary data.</text>
</comment>
<name>A0A916UCX7_9BURK</name>
<dbReference type="PANTHER" id="PTHR43689:SF8">
    <property type="entry name" value="ALPHA_BETA-HYDROLASES SUPERFAMILY PROTEIN"/>
    <property type="match status" value="1"/>
</dbReference>
<organism evidence="2 3">
    <name type="scientific">Undibacterium terreum</name>
    <dbReference type="NCBI Taxonomy" id="1224302"/>
    <lineage>
        <taxon>Bacteria</taxon>
        <taxon>Pseudomonadati</taxon>
        <taxon>Pseudomonadota</taxon>
        <taxon>Betaproteobacteria</taxon>
        <taxon>Burkholderiales</taxon>
        <taxon>Oxalobacteraceae</taxon>
        <taxon>Undibacterium</taxon>
    </lineage>
</organism>
<dbReference type="InterPro" id="IPR029058">
    <property type="entry name" value="AB_hydrolase_fold"/>
</dbReference>
<protein>
    <submittedName>
        <fullName evidence="2">Alpha/beta hydrolase</fullName>
    </submittedName>
</protein>
<dbReference type="PRINTS" id="PR00111">
    <property type="entry name" value="ABHYDROLASE"/>
</dbReference>
<dbReference type="SUPFAM" id="SSF53474">
    <property type="entry name" value="alpha/beta-Hydrolases"/>
    <property type="match status" value="1"/>
</dbReference>
<feature type="domain" description="AB hydrolase-1" evidence="1">
    <location>
        <begin position="56"/>
        <end position="302"/>
    </location>
</feature>
<keyword evidence="2" id="KW-0378">Hydrolase</keyword>
<gene>
    <name evidence="2" type="ORF">GCM10011396_13310</name>
</gene>
<dbReference type="EMBL" id="BMED01000001">
    <property type="protein sequence ID" value="GGC67654.1"/>
    <property type="molecule type" value="Genomic_DNA"/>
</dbReference>
<dbReference type="GO" id="GO:0016787">
    <property type="term" value="F:hydrolase activity"/>
    <property type="evidence" value="ECO:0007669"/>
    <property type="project" value="UniProtKB-KW"/>
</dbReference>
<dbReference type="PANTHER" id="PTHR43689">
    <property type="entry name" value="HYDROLASE"/>
    <property type="match status" value="1"/>
</dbReference>
<dbReference type="Proteomes" id="UP000637423">
    <property type="component" value="Unassembled WGS sequence"/>
</dbReference>
<proteinExistence type="predicted"/>
<dbReference type="Gene3D" id="3.40.50.1820">
    <property type="entry name" value="alpha/beta hydrolase"/>
    <property type="match status" value="1"/>
</dbReference>
<evidence type="ECO:0000259" key="1">
    <source>
        <dbReference type="Pfam" id="PF00561"/>
    </source>
</evidence>
<keyword evidence="3" id="KW-1185">Reference proteome</keyword>
<reference evidence="2" key="2">
    <citation type="submission" date="2020-09" db="EMBL/GenBank/DDBJ databases">
        <authorList>
            <person name="Sun Q."/>
            <person name="Zhou Y."/>
        </authorList>
    </citation>
    <scope>NUCLEOTIDE SEQUENCE</scope>
    <source>
        <strain evidence="2">CGMCC 1.10998</strain>
    </source>
</reference>
<evidence type="ECO:0000313" key="3">
    <source>
        <dbReference type="Proteomes" id="UP000637423"/>
    </source>
</evidence>
<dbReference type="Pfam" id="PF00561">
    <property type="entry name" value="Abhydrolase_1"/>
    <property type="match status" value="1"/>
</dbReference>
<sequence>MLLLMFSLFALVLLAVTYSMLHQSEDRQQSKPVGGFYVAAADSRIFVQTMGKEDAPAIVFVHGTGAWSEIWRNSMKVAARRGYRAIAIDLPPFGYSVPPASGKYDKGAQATRILAALDSMGVQKAVFVSHSIGSAPLMEALLREPQRVNKLILICAALGLDTEQTDGADTGLQHALRHQWLAQTLSAAMLTNPAFTSTLMKSFVSDKEKITPAWVEVYQQPLSLSGTYQAVALWLPELLAERGTWLSDKLDSYLAVKFPVHLIWGKEDTITPLSQAVHLKALLSNAELTVIPGSGHVPMVERTAEFEKVLDASLVQDEPDP</sequence>
<dbReference type="AlphaFoldDB" id="A0A916UCX7"/>
<accession>A0A916UCX7</accession>
<reference evidence="2" key="1">
    <citation type="journal article" date="2014" name="Int. J. Syst. Evol. Microbiol.">
        <title>Complete genome sequence of Corynebacterium casei LMG S-19264T (=DSM 44701T), isolated from a smear-ripened cheese.</title>
        <authorList>
            <consortium name="US DOE Joint Genome Institute (JGI-PGF)"/>
            <person name="Walter F."/>
            <person name="Albersmeier A."/>
            <person name="Kalinowski J."/>
            <person name="Ruckert C."/>
        </authorList>
    </citation>
    <scope>NUCLEOTIDE SEQUENCE</scope>
    <source>
        <strain evidence="2">CGMCC 1.10998</strain>
    </source>
</reference>
<evidence type="ECO:0000313" key="2">
    <source>
        <dbReference type="EMBL" id="GGC67654.1"/>
    </source>
</evidence>